<proteinExistence type="predicted"/>
<feature type="compositionally biased region" description="Basic and acidic residues" evidence="1">
    <location>
        <begin position="57"/>
        <end position="86"/>
    </location>
</feature>
<name>A0A8S9GYZ6_BRACR</name>
<feature type="domain" description="DUF287" evidence="2">
    <location>
        <begin position="126"/>
        <end position="176"/>
    </location>
</feature>
<evidence type="ECO:0000313" key="3">
    <source>
        <dbReference type="EMBL" id="KAF2550749.1"/>
    </source>
</evidence>
<feature type="compositionally biased region" description="Acidic residues" evidence="1">
    <location>
        <begin position="27"/>
        <end position="56"/>
    </location>
</feature>
<evidence type="ECO:0000259" key="2">
    <source>
        <dbReference type="Pfam" id="PF03384"/>
    </source>
</evidence>
<sequence>MAKTRWTRRKKTKALKDISTPSKDVPEVDVEENVVQEEERSEEEEANLGENDVEENEEKKRGREIRERTGDENDVEENKENSGEEEARSEEEETNRENDPLGENVHRNEEGGREEGSTNPTLSEDIENILACTDEEETLLRWITEPEDIRDKDDVIVERWMKRLGSGYVVRLEDLFEEDVADREAPPPENGGKETKATNEATWNTFKLNEVVGEIDSRLVASEGFVQELLDARNADADVEEEEDMSKRPKKN</sequence>
<feature type="region of interest" description="Disordered" evidence="1">
    <location>
        <begin position="1"/>
        <end position="126"/>
    </location>
</feature>
<dbReference type="Pfam" id="PF03384">
    <property type="entry name" value="DUF287"/>
    <property type="match status" value="1"/>
</dbReference>
<accession>A0A8S9GYZ6</accession>
<dbReference type="AlphaFoldDB" id="A0A8S9GYZ6"/>
<feature type="region of interest" description="Disordered" evidence="1">
    <location>
        <begin position="180"/>
        <end position="199"/>
    </location>
</feature>
<gene>
    <name evidence="3" type="ORF">F2Q68_00033936</name>
</gene>
<protein>
    <recommendedName>
        <fullName evidence="2">DUF287 domain-containing protein</fullName>
    </recommendedName>
</protein>
<organism evidence="3 4">
    <name type="scientific">Brassica cretica</name>
    <name type="common">Mustard</name>
    <dbReference type="NCBI Taxonomy" id="69181"/>
    <lineage>
        <taxon>Eukaryota</taxon>
        <taxon>Viridiplantae</taxon>
        <taxon>Streptophyta</taxon>
        <taxon>Embryophyta</taxon>
        <taxon>Tracheophyta</taxon>
        <taxon>Spermatophyta</taxon>
        <taxon>Magnoliopsida</taxon>
        <taxon>eudicotyledons</taxon>
        <taxon>Gunneridae</taxon>
        <taxon>Pentapetalae</taxon>
        <taxon>rosids</taxon>
        <taxon>malvids</taxon>
        <taxon>Brassicales</taxon>
        <taxon>Brassicaceae</taxon>
        <taxon>Brassiceae</taxon>
        <taxon>Brassica</taxon>
    </lineage>
</organism>
<feature type="region of interest" description="Disordered" evidence="1">
    <location>
        <begin position="233"/>
        <end position="252"/>
    </location>
</feature>
<feature type="compositionally biased region" description="Basic and acidic residues" evidence="1">
    <location>
        <begin position="182"/>
        <end position="197"/>
    </location>
</feature>
<evidence type="ECO:0000256" key="1">
    <source>
        <dbReference type="SAM" id="MobiDB-lite"/>
    </source>
</evidence>
<feature type="compositionally biased region" description="Basic and acidic residues" evidence="1">
    <location>
        <begin position="95"/>
        <end position="116"/>
    </location>
</feature>
<feature type="compositionally biased region" description="Basic residues" evidence="1">
    <location>
        <begin position="1"/>
        <end position="13"/>
    </location>
</feature>
<evidence type="ECO:0000313" key="4">
    <source>
        <dbReference type="Proteomes" id="UP000712281"/>
    </source>
</evidence>
<reference evidence="3" key="1">
    <citation type="submission" date="2019-12" db="EMBL/GenBank/DDBJ databases">
        <title>Genome sequencing and annotation of Brassica cretica.</title>
        <authorList>
            <person name="Studholme D.J."/>
            <person name="Sarris P.F."/>
        </authorList>
    </citation>
    <scope>NUCLEOTIDE SEQUENCE</scope>
    <source>
        <strain evidence="3">PFS-001/15</strain>
        <tissue evidence="3">Leaf</tissue>
    </source>
</reference>
<dbReference type="Proteomes" id="UP000712281">
    <property type="component" value="Unassembled WGS sequence"/>
</dbReference>
<dbReference type="InterPro" id="IPR005048">
    <property type="entry name" value="DUF287"/>
</dbReference>
<comment type="caution">
    <text evidence="3">The sequence shown here is derived from an EMBL/GenBank/DDBJ whole genome shotgun (WGS) entry which is preliminary data.</text>
</comment>
<dbReference type="EMBL" id="QGKW02001988">
    <property type="protein sequence ID" value="KAF2550749.1"/>
    <property type="molecule type" value="Genomic_DNA"/>
</dbReference>